<keyword evidence="5 9" id="KW-0548">Nucleotidyltransferase</keyword>
<comment type="caution">
    <text evidence="12">The sequence shown here is derived from an EMBL/GenBank/DDBJ whole genome shotgun (WGS) entry which is preliminary data.</text>
</comment>
<proteinExistence type="inferred from homology"/>
<feature type="region of interest" description="Disordered" evidence="10">
    <location>
        <begin position="713"/>
        <end position="754"/>
    </location>
</feature>
<dbReference type="Pfam" id="PF01138">
    <property type="entry name" value="RNase_PH"/>
    <property type="match status" value="2"/>
</dbReference>
<dbReference type="InterPro" id="IPR027408">
    <property type="entry name" value="PNPase/RNase_PH_dom_sf"/>
</dbReference>
<evidence type="ECO:0000256" key="9">
    <source>
        <dbReference type="HAMAP-Rule" id="MF_01595"/>
    </source>
</evidence>
<dbReference type="EC" id="2.7.7.8" evidence="9"/>
<evidence type="ECO:0000256" key="4">
    <source>
        <dbReference type="ARBA" id="ARBA00022679"/>
    </source>
</evidence>
<dbReference type="Proteomes" id="UP000176988">
    <property type="component" value="Unassembled WGS sequence"/>
</dbReference>
<feature type="compositionally biased region" description="Basic and acidic residues" evidence="10">
    <location>
        <begin position="713"/>
        <end position="722"/>
    </location>
</feature>
<evidence type="ECO:0000313" key="12">
    <source>
        <dbReference type="EMBL" id="OGM00312.1"/>
    </source>
</evidence>
<feature type="binding site" evidence="9">
    <location>
        <position position="509"/>
    </location>
    <ligand>
        <name>Mg(2+)</name>
        <dbReference type="ChEBI" id="CHEBI:18420"/>
    </ligand>
</feature>
<comment type="catalytic activity">
    <reaction evidence="9">
        <text>RNA(n+1) + phosphate = RNA(n) + a ribonucleoside 5'-diphosphate</text>
        <dbReference type="Rhea" id="RHEA:22096"/>
        <dbReference type="Rhea" id="RHEA-COMP:14527"/>
        <dbReference type="Rhea" id="RHEA-COMP:17342"/>
        <dbReference type="ChEBI" id="CHEBI:43474"/>
        <dbReference type="ChEBI" id="CHEBI:57930"/>
        <dbReference type="ChEBI" id="CHEBI:140395"/>
        <dbReference type="EC" id="2.7.7.8"/>
    </reaction>
</comment>
<accession>A0A1F7WBY2</accession>
<dbReference type="InterPro" id="IPR012340">
    <property type="entry name" value="NA-bd_OB-fold"/>
</dbReference>
<evidence type="ECO:0000256" key="10">
    <source>
        <dbReference type="SAM" id="MobiDB-lite"/>
    </source>
</evidence>
<evidence type="ECO:0000256" key="5">
    <source>
        <dbReference type="ARBA" id="ARBA00022695"/>
    </source>
</evidence>
<evidence type="ECO:0000313" key="13">
    <source>
        <dbReference type="Proteomes" id="UP000176988"/>
    </source>
</evidence>
<dbReference type="InterPro" id="IPR015847">
    <property type="entry name" value="ExoRNase_PH_dom2"/>
</dbReference>
<keyword evidence="7 9" id="KW-0460">Magnesium</keyword>
<dbReference type="Pfam" id="PF00013">
    <property type="entry name" value="KH_1"/>
    <property type="match status" value="1"/>
</dbReference>
<evidence type="ECO:0000256" key="8">
    <source>
        <dbReference type="ARBA" id="ARBA00022884"/>
    </source>
</evidence>
<dbReference type="FunFam" id="3.30.230.70:FF:000001">
    <property type="entry name" value="Polyribonucleotide nucleotidyltransferase"/>
    <property type="match status" value="1"/>
</dbReference>
<dbReference type="GO" id="GO:0000287">
    <property type="term" value="F:magnesium ion binding"/>
    <property type="evidence" value="ECO:0007669"/>
    <property type="project" value="UniProtKB-UniRule"/>
</dbReference>
<evidence type="ECO:0000256" key="2">
    <source>
        <dbReference type="ARBA" id="ARBA00007404"/>
    </source>
</evidence>
<dbReference type="FunFam" id="2.40.50.140:FF:000023">
    <property type="entry name" value="Polyribonucleotide nucleotidyltransferase"/>
    <property type="match status" value="1"/>
</dbReference>
<dbReference type="PROSITE" id="PS50126">
    <property type="entry name" value="S1"/>
    <property type="match status" value="1"/>
</dbReference>
<sequence length="754" mass="81420">METRSFETLWGGRALTIETGRLAAQAGGSCTVRYGDSVVLATATLSERARDGVSFFPLSVEYEEKLYASGKIKGSRFIKREGRPTDEAVMTGRMVDRAIRPLFPDGVKHEVQVVIECLSADLENDTDILGMIGASCALAISNVPWEGPIAGIRVGRVGGEWVINPTFEARLKSDIDAIIAGMPDRVLMLECNAQEATDSDMDAAIQFGQKHFREPIALIQEVVAAVGKTKIDAKKLMGFAAGQEEEGYQKKTEIIAQAKKFLDGHLSTVLFNAPKASKAERHETLVTAEKEMDAHLEAAGVDEAGRSMAHDAFEKLVDEVVATAIIEREQRVDGRSLTDVRELKCEVGLLPRTHGSGLFSRGETQVLSTVTLGGPGDAQVMDGMDASGKKRFFHHYNFPPFSVGETGRMGGAGRREIGHGGLAERAIEPVLPDKEVFPYTIRVVSEVLSSNGSSSQASACGSTLALMDAGVPIKRPVAGMAMGLASSTDGRFKILTDLQDLEDGKGGMDFKVAGTRTGITTIQLDTKTKGLSPEIVTATLNQAHDGRLRILDAMEACIAAPRSEMSPFAPRIETFRINPERIRDVIGPGGKVINEIIDATGVTIDIENDGVVTICSVSGPAMRRAVDWIHDLTREVTAGELFENGKVVRIMDFGAFVELIPNQDGMVHISELAPWRVNKVTDVVKIGDTIPVKVIEIDSMGRINLSMKQAMKELGREQKMPEGYEQQPPKPPQFRNGPPGHGGHGGSGGPRRDR</sequence>
<dbReference type="Gene3D" id="3.30.230.70">
    <property type="entry name" value="GHMP Kinase, N-terminal domain"/>
    <property type="match status" value="2"/>
</dbReference>
<dbReference type="SUPFAM" id="SSF55666">
    <property type="entry name" value="Ribonuclease PH domain 2-like"/>
    <property type="match status" value="2"/>
</dbReference>
<dbReference type="InterPro" id="IPR003029">
    <property type="entry name" value="S1_domain"/>
</dbReference>
<dbReference type="Pfam" id="PF00575">
    <property type="entry name" value="S1"/>
    <property type="match status" value="1"/>
</dbReference>
<dbReference type="CDD" id="cd04472">
    <property type="entry name" value="S1_PNPase"/>
    <property type="match status" value="1"/>
</dbReference>
<dbReference type="CDD" id="cd02393">
    <property type="entry name" value="KH-I_PNPase"/>
    <property type="match status" value="1"/>
</dbReference>
<dbReference type="InterPro" id="IPR012162">
    <property type="entry name" value="PNPase"/>
</dbReference>
<gene>
    <name evidence="9" type="primary">pnp</name>
    <name evidence="12" type="ORF">A2480_03450</name>
</gene>
<dbReference type="SUPFAM" id="SSF54791">
    <property type="entry name" value="Eukaryotic type KH-domain (KH-domain type I)"/>
    <property type="match status" value="1"/>
</dbReference>
<name>A0A1F7WBY2_9BACT</name>
<dbReference type="InterPro" id="IPR020568">
    <property type="entry name" value="Ribosomal_Su5_D2-typ_SF"/>
</dbReference>
<comment type="function">
    <text evidence="9">Involved in mRNA degradation. Catalyzes the phosphorolysis of single-stranded polyribonucleotides processively in the 3'- to 5'-direction.</text>
</comment>
<dbReference type="PANTHER" id="PTHR11252">
    <property type="entry name" value="POLYRIBONUCLEOTIDE NUCLEOTIDYLTRANSFERASE"/>
    <property type="match status" value="1"/>
</dbReference>
<protein>
    <recommendedName>
        <fullName evidence="9">Polyribonucleotide nucleotidyltransferase</fullName>
        <ecNumber evidence="9">2.7.7.8</ecNumber>
    </recommendedName>
    <alternativeName>
        <fullName evidence="9">Polynucleotide phosphorylase</fullName>
        <shortName evidence="9">PNPase</shortName>
    </alternativeName>
</protein>
<dbReference type="InterPro" id="IPR036612">
    <property type="entry name" value="KH_dom_type_1_sf"/>
</dbReference>
<dbReference type="InterPro" id="IPR004088">
    <property type="entry name" value="KH_dom_type_1"/>
</dbReference>
<feature type="binding site" evidence="9">
    <location>
        <position position="503"/>
    </location>
    <ligand>
        <name>Mg(2+)</name>
        <dbReference type="ChEBI" id="CHEBI:18420"/>
    </ligand>
</feature>
<dbReference type="GO" id="GO:0003723">
    <property type="term" value="F:RNA binding"/>
    <property type="evidence" value="ECO:0007669"/>
    <property type="project" value="UniProtKB-UniRule"/>
</dbReference>
<evidence type="ECO:0000256" key="3">
    <source>
        <dbReference type="ARBA" id="ARBA00022490"/>
    </source>
</evidence>
<evidence type="ECO:0000256" key="7">
    <source>
        <dbReference type="ARBA" id="ARBA00022842"/>
    </source>
</evidence>
<dbReference type="NCBIfam" id="TIGR03591">
    <property type="entry name" value="polynuc_phos"/>
    <property type="match status" value="1"/>
</dbReference>
<dbReference type="Pfam" id="PF03725">
    <property type="entry name" value="RNase_PH_C"/>
    <property type="match status" value="1"/>
</dbReference>
<dbReference type="CDD" id="cd11363">
    <property type="entry name" value="RNase_PH_PNPase_1"/>
    <property type="match status" value="1"/>
</dbReference>
<evidence type="ECO:0000256" key="6">
    <source>
        <dbReference type="ARBA" id="ARBA00022723"/>
    </source>
</evidence>
<comment type="cofactor">
    <cofactor evidence="9">
        <name>Mg(2+)</name>
        <dbReference type="ChEBI" id="CHEBI:18420"/>
    </cofactor>
</comment>
<keyword evidence="8 9" id="KW-0694">RNA-binding</keyword>
<dbReference type="AlphaFoldDB" id="A0A1F7WBY2"/>
<organism evidence="12 13">
    <name type="scientific">Candidatus Uhrbacteria bacterium RIFOXYC2_FULL_47_19</name>
    <dbReference type="NCBI Taxonomy" id="1802424"/>
    <lineage>
        <taxon>Bacteria</taxon>
        <taxon>Candidatus Uhriibacteriota</taxon>
    </lineage>
</organism>
<dbReference type="GO" id="GO:0006402">
    <property type="term" value="P:mRNA catabolic process"/>
    <property type="evidence" value="ECO:0007669"/>
    <property type="project" value="UniProtKB-UniRule"/>
</dbReference>
<dbReference type="HAMAP" id="MF_01595">
    <property type="entry name" value="PNPase"/>
    <property type="match status" value="1"/>
</dbReference>
<evidence type="ECO:0000259" key="11">
    <source>
        <dbReference type="PROSITE" id="PS50126"/>
    </source>
</evidence>
<evidence type="ECO:0000256" key="1">
    <source>
        <dbReference type="ARBA" id="ARBA00004496"/>
    </source>
</evidence>
<dbReference type="InterPro" id="IPR001247">
    <property type="entry name" value="ExoRNase_PH_dom1"/>
</dbReference>
<dbReference type="GO" id="GO:0000175">
    <property type="term" value="F:3'-5'-RNA exonuclease activity"/>
    <property type="evidence" value="ECO:0007669"/>
    <property type="project" value="TreeGrafter"/>
</dbReference>
<dbReference type="CDD" id="cd11364">
    <property type="entry name" value="RNase_PH_PNPase_2"/>
    <property type="match status" value="1"/>
</dbReference>
<comment type="subcellular location">
    <subcellularLocation>
        <location evidence="1 9">Cytoplasm</location>
    </subcellularLocation>
</comment>
<dbReference type="GO" id="GO:0005829">
    <property type="term" value="C:cytosol"/>
    <property type="evidence" value="ECO:0007669"/>
    <property type="project" value="TreeGrafter"/>
</dbReference>
<dbReference type="SMART" id="SM00322">
    <property type="entry name" value="KH"/>
    <property type="match status" value="1"/>
</dbReference>
<dbReference type="STRING" id="1802424.A2480_03450"/>
<dbReference type="PIRSF" id="PIRSF005499">
    <property type="entry name" value="PNPase"/>
    <property type="match status" value="1"/>
</dbReference>
<dbReference type="InterPro" id="IPR015848">
    <property type="entry name" value="PNPase_PH_RNA-bd_bac/org-type"/>
</dbReference>
<dbReference type="GO" id="GO:0006396">
    <property type="term" value="P:RNA processing"/>
    <property type="evidence" value="ECO:0007669"/>
    <property type="project" value="InterPro"/>
</dbReference>
<feature type="domain" description="S1 motif" evidence="11">
    <location>
        <begin position="639"/>
        <end position="708"/>
    </location>
</feature>
<keyword evidence="3 9" id="KW-0963">Cytoplasm</keyword>
<dbReference type="SUPFAM" id="SSF54211">
    <property type="entry name" value="Ribosomal protein S5 domain 2-like"/>
    <property type="match status" value="2"/>
</dbReference>
<dbReference type="Gene3D" id="3.30.1370.10">
    <property type="entry name" value="K Homology domain, type 1"/>
    <property type="match status" value="1"/>
</dbReference>
<comment type="similarity">
    <text evidence="2 9">Belongs to the polyribonucleotide nucleotidyltransferase family.</text>
</comment>
<dbReference type="EMBL" id="MGFG01000033">
    <property type="protein sequence ID" value="OGM00312.1"/>
    <property type="molecule type" value="Genomic_DNA"/>
</dbReference>
<dbReference type="GO" id="GO:0004654">
    <property type="term" value="F:polyribonucleotide nucleotidyltransferase activity"/>
    <property type="evidence" value="ECO:0007669"/>
    <property type="project" value="UniProtKB-UniRule"/>
</dbReference>
<dbReference type="Pfam" id="PF03726">
    <property type="entry name" value="PNPase"/>
    <property type="match status" value="1"/>
</dbReference>
<feature type="compositionally biased region" description="Gly residues" evidence="10">
    <location>
        <begin position="739"/>
        <end position="754"/>
    </location>
</feature>
<dbReference type="SMART" id="SM00316">
    <property type="entry name" value="S1"/>
    <property type="match status" value="1"/>
</dbReference>
<keyword evidence="4 9" id="KW-0808">Transferase</keyword>
<dbReference type="InterPro" id="IPR036345">
    <property type="entry name" value="ExoRNase_PH_dom2_sf"/>
</dbReference>
<dbReference type="SUPFAM" id="SSF46915">
    <property type="entry name" value="Polynucleotide phosphorylase/guanosine pentaphosphate synthase (PNPase/GPSI), domain 3"/>
    <property type="match status" value="1"/>
</dbReference>
<dbReference type="FunFam" id="3.30.1370.10:FF:000001">
    <property type="entry name" value="Polyribonucleotide nucleotidyltransferase"/>
    <property type="match status" value="1"/>
</dbReference>
<dbReference type="PANTHER" id="PTHR11252:SF0">
    <property type="entry name" value="POLYRIBONUCLEOTIDE NUCLEOTIDYLTRANSFERASE 1, MITOCHONDRIAL"/>
    <property type="match status" value="1"/>
</dbReference>
<dbReference type="PROSITE" id="PS50084">
    <property type="entry name" value="KH_TYPE_1"/>
    <property type="match status" value="1"/>
</dbReference>
<dbReference type="Gene3D" id="2.40.50.140">
    <property type="entry name" value="Nucleic acid-binding proteins"/>
    <property type="match status" value="1"/>
</dbReference>
<dbReference type="NCBIfam" id="NF008805">
    <property type="entry name" value="PRK11824.1"/>
    <property type="match status" value="1"/>
</dbReference>
<dbReference type="InterPro" id="IPR004087">
    <property type="entry name" value="KH_dom"/>
</dbReference>
<reference evidence="12 13" key="1">
    <citation type="journal article" date="2016" name="Nat. Commun.">
        <title>Thousands of microbial genomes shed light on interconnected biogeochemical processes in an aquifer system.</title>
        <authorList>
            <person name="Anantharaman K."/>
            <person name="Brown C.T."/>
            <person name="Hug L.A."/>
            <person name="Sharon I."/>
            <person name="Castelle C.J."/>
            <person name="Probst A.J."/>
            <person name="Thomas B.C."/>
            <person name="Singh A."/>
            <person name="Wilkins M.J."/>
            <person name="Karaoz U."/>
            <person name="Brodie E.L."/>
            <person name="Williams K.H."/>
            <person name="Hubbard S.S."/>
            <person name="Banfield J.F."/>
        </authorList>
    </citation>
    <scope>NUCLEOTIDE SEQUENCE [LARGE SCALE GENOMIC DNA]</scope>
</reference>
<keyword evidence="6 9" id="KW-0479">Metal-binding</keyword>
<dbReference type="SUPFAM" id="SSF50249">
    <property type="entry name" value="Nucleic acid-binding proteins"/>
    <property type="match status" value="1"/>
</dbReference>
<dbReference type="InterPro" id="IPR036456">
    <property type="entry name" value="PNPase_PH_RNA-bd_sf"/>
</dbReference>